<dbReference type="Gene3D" id="1.10.780.10">
    <property type="entry name" value="Hydroxylamine Oxidoreductase, Chain A, domain 1"/>
    <property type="match status" value="1"/>
</dbReference>
<dbReference type="InterPro" id="IPR051829">
    <property type="entry name" value="Multiheme_Cytochr_ET"/>
</dbReference>
<dbReference type="InterPro" id="IPR036280">
    <property type="entry name" value="Multihaem_cyt_sf"/>
</dbReference>
<dbReference type="Pfam" id="PF13447">
    <property type="entry name" value="Multi-haem_cyto"/>
    <property type="match status" value="1"/>
</dbReference>
<feature type="coiled-coil region" evidence="2">
    <location>
        <begin position="771"/>
        <end position="805"/>
    </location>
</feature>
<evidence type="ECO:0000256" key="3">
    <source>
        <dbReference type="SAM" id="Phobius"/>
    </source>
</evidence>
<dbReference type="EMBL" id="CP002838">
    <property type="protein sequence ID" value="AEM39192.1"/>
    <property type="molecule type" value="Genomic_DNA"/>
</dbReference>
<dbReference type="eggNOG" id="arCOG01159">
    <property type="taxonomic scope" value="Archaea"/>
</dbReference>
<keyword evidence="3" id="KW-0812">Transmembrane</keyword>
<keyword evidence="1" id="KW-0732">Signal</keyword>
<dbReference type="PANTHER" id="PTHR35038">
    <property type="entry name" value="DISSIMILATORY SULFITE REDUCTASE SIRA"/>
    <property type="match status" value="1"/>
</dbReference>
<feature type="coiled-coil region" evidence="2">
    <location>
        <begin position="664"/>
        <end position="732"/>
    </location>
</feature>
<evidence type="ECO:0000313" key="5">
    <source>
        <dbReference type="Proteomes" id="UP000001037"/>
    </source>
</evidence>
<accession>G0EGP4</accession>
<keyword evidence="2" id="KW-0175">Coiled coil</keyword>
<organism evidence="4 5">
    <name type="scientific">Pyrolobus fumarii (strain DSM 11204 / 1A)</name>
    <dbReference type="NCBI Taxonomy" id="694429"/>
    <lineage>
        <taxon>Archaea</taxon>
        <taxon>Thermoproteota</taxon>
        <taxon>Thermoprotei</taxon>
        <taxon>Desulfurococcales</taxon>
        <taxon>Pyrodictiaceae</taxon>
        <taxon>Pyrolobus</taxon>
    </lineage>
</organism>
<dbReference type="eggNOG" id="arCOG07617">
    <property type="taxonomic scope" value="Archaea"/>
</dbReference>
<dbReference type="Proteomes" id="UP000001037">
    <property type="component" value="Chromosome"/>
</dbReference>
<dbReference type="STRING" id="694429.Pyrfu_1334"/>
<evidence type="ECO:0000313" key="4">
    <source>
        <dbReference type="EMBL" id="AEM39192.1"/>
    </source>
</evidence>
<dbReference type="InParanoid" id="G0EGP4"/>
<name>G0EGP4_PYRF1</name>
<dbReference type="HOGENOM" id="CLU_017567_0_0_2"/>
<dbReference type="Gene3D" id="1.20.850.10">
    <property type="entry name" value="Hydroxylamine Oxidoreductase, Chain A, domain 2"/>
    <property type="match status" value="1"/>
</dbReference>
<dbReference type="Gene3D" id="1.20.5.340">
    <property type="match status" value="1"/>
</dbReference>
<dbReference type="SUPFAM" id="SSF57997">
    <property type="entry name" value="Tropomyosin"/>
    <property type="match status" value="1"/>
</dbReference>
<reference evidence="4 5" key="1">
    <citation type="journal article" date="2011" name="Stand. Genomic Sci.">
        <title>Complete genome sequence of the hyperthermophilic chemolithoautotroph Pyrolobus fumarii type strain (1A).</title>
        <authorList>
            <person name="Anderson I."/>
            <person name="Goker M."/>
            <person name="Nolan M."/>
            <person name="Lucas S."/>
            <person name="Hammon N."/>
            <person name="Deshpande S."/>
            <person name="Cheng J.F."/>
            <person name="Tapia R."/>
            <person name="Han C."/>
            <person name="Goodwin L."/>
            <person name="Pitluck S."/>
            <person name="Huntemann M."/>
            <person name="Liolios K."/>
            <person name="Ivanova N."/>
            <person name="Pagani I."/>
            <person name="Mavromatis K."/>
            <person name="Ovchinikova G."/>
            <person name="Pati A."/>
            <person name="Chen A."/>
            <person name="Palaniappan K."/>
            <person name="Land M."/>
            <person name="Hauser L."/>
            <person name="Brambilla E.M."/>
            <person name="Huber H."/>
            <person name="Yasawong M."/>
            <person name="Rohde M."/>
            <person name="Spring S."/>
            <person name="Abt B."/>
            <person name="Sikorski J."/>
            <person name="Wirth R."/>
            <person name="Detter J.C."/>
            <person name="Woyke T."/>
            <person name="Bristow J."/>
            <person name="Eisen J.A."/>
            <person name="Markowitz V."/>
            <person name="Hugenholtz P."/>
            <person name="Kyrpides N.C."/>
            <person name="Klenk H.P."/>
            <person name="Lapidus A."/>
        </authorList>
    </citation>
    <scope>NUCLEOTIDE SEQUENCE [LARGE SCALE GENOMIC DNA]</scope>
    <source>
        <strain evidence="5">DSM 11204 / 1A</strain>
    </source>
</reference>
<protein>
    <submittedName>
        <fullName evidence="4">Uncharacterized protein</fullName>
    </submittedName>
</protein>
<dbReference type="AlphaFoldDB" id="G0EGP4"/>
<keyword evidence="5" id="KW-1185">Reference proteome</keyword>
<gene>
    <name evidence="4" type="ordered locus">Pyrfu_1334</name>
</gene>
<keyword evidence="3" id="KW-0472">Membrane</keyword>
<dbReference type="SUPFAM" id="SSF48695">
    <property type="entry name" value="Multiheme cytochromes"/>
    <property type="match status" value="1"/>
</dbReference>
<feature type="transmembrane region" description="Helical" evidence="3">
    <location>
        <begin position="835"/>
        <end position="854"/>
    </location>
</feature>
<evidence type="ECO:0000256" key="1">
    <source>
        <dbReference type="ARBA" id="ARBA00022729"/>
    </source>
</evidence>
<keyword evidence="3" id="KW-1133">Transmembrane helix</keyword>
<evidence type="ECO:0000256" key="2">
    <source>
        <dbReference type="SAM" id="Coils"/>
    </source>
</evidence>
<sequence length="859" mass="96219">MVEDITGCVTPPALWNSGVTMSMSRVVTLVFVVSILALLAVSATAAAATVPFGDEVVKKVDELLKSDIVSPQTKACIQCHLSVTPMIVYEWAMSKHAQMTPAQVAELYKKLGEPQWANMIAEKFKNYKYVVGCYECHGMFADTDRPDAVEHIPGVKIVAVVTRKDCGQCHPKENIEISWTWHATAAFAPIKPWYTAIIKYAVSEGANPFGDENAKALYEKYLPPFLTKQRDKEPVYWNFYKEIAKAVMEYMMTGKENDIVKMLKEATGMVTPYDLDWKKWISPLWPASGVLNNTILGKLGIKITIAAMDGTVATVSNVMSHPTFRNAYVYHACLECHGAAVIPYGYAEDPTYKVKIVKLWGWPNNGAGRIDPDGSIGTCTACHPRHMFSVKQAREPWTCGQCHLGYDHPHIEIYEESKHGNIYDAYGEEWNWEQIPWRPGIDFNAPTCATCHMSALADKDGNIIVPGTHDLVKRLVWDQMHFFSHPKPVIPDNFQTATFLKFSMLKGKYPEDVMKAYEQTGRYPVFMGLKIVDECQPGQVCFPRLPKVELTGELAKHREEMKKVCRFCHASQWVDNYFRTADQNIIEYDIVARFAFSLLQLAWAEGIHDKKNLLDEYMEIMWYYIWHHDGRRWRNGATMMGPDYAHWLGIVDTVMDKLGRMINYLATALKVKKLETELAALKQQAAGAPYAPELVEKIAKLERMIEELKSKLAALEAQVPTLKAKLTELSSDVSALESDYTSFKGDVSEIVKRVEELSKQLETIAPEAKKITELVSQVKDIVAKLETLNKKVEEVSGKVEKMGEEVGTVKSKVEKVSEEVSSVTEQLGAVSANSYTLAGIALAVAAIALGLAVIRGRGA</sequence>
<dbReference type="KEGG" id="pfm:Pyrfu_1334"/>
<proteinExistence type="predicted"/>